<evidence type="ECO:0000256" key="1">
    <source>
        <dbReference type="SAM" id="MobiDB-lite"/>
    </source>
</evidence>
<accession>A0A4Q4TVT7</accession>
<organism evidence="3 4">
    <name type="scientific">Monosporascus ibericus</name>
    <dbReference type="NCBI Taxonomy" id="155417"/>
    <lineage>
        <taxon>Eukaryota</taxon>
        <taxon>Fungi</taxon>
        <taxon>Dikarya</taxon>
        <taxon>Ascomycota</taxon>
        <taxon>Pezizomycotina</taxon>
        <taxon>Sordariomycetes</taxon>
        <taxon>Xylariomycetidae</taxon>
        <taxon>Xylariales</taxon>
        <taxon>Xylariales incertae sedis</taxon>
        <taxon>Monosporascus</taxon>
    </lineage>
</organism>
<evidence type="ECO:0000313" key="4">
    <source>
        <dbReference type="Proteomes" id="UP000293360"/>
    </source>
</evidence>
<comment type="caution">
    <text evidence="3">The sequence shown here is derived from an EMBL/GenBank/DDBJ whole genome shotgun (WGS) entry which is preliminary data.</text>
</comment>
<evidence type="ECO:0000256" key="2">
    <source>
        <dbReference type="SAM" id="SignalP"/>
    </source>
</evidence>
<evidence type="ECO:0000313" key="3">
    <source>
        <dbReference type="EMBL" id="RYP11002.1"/>
    </source>
</evidence>
<reference evidence="3 4" key="1">
    <citation type="submission" date="2018-06" db="EMBL/GenBank/DDBJ databases">
        <title>Complete Genomes of Monosporascus.</title>
        <authorList>
            <person name="Robinson A.J."/>
            <person name="Natvig D.O."/>
        </authorList>
    </citation>
    <scope>NUCLEOTIDE SEQUENCE [LARGE SCALE GENOMIC DNA]</scope>
    <source>
        <strain evidence="3 4">CBS 110550</strain>
    </source>
</reference>
<dbReference type="AlphaFoldDB" id="A0A4Q4TVT7"/>
<keyword evidence="4" id="KW-1185">Reference proteome</keyword>
<dbReference type="Proteomes" id="UP000293360">
    <property type="component" value="Unassembled WGS sequence"/>
</dbReference>
<feature type="chain" id="PRO_5020651182" evidence="2">
    <location>
        <begin position="19"/>
        <end position="435"/>
    </location>
</feature>
<feature type="signal peptide" evidence="2">
    <location>
        <begin position="1"/>
        <end position="18"/>
    </location>
</feature>
<sequence length="435" mass="45380">MYFELAFLAASALASAAARTPVDVVAQAVPRRDVEVATLSRRPSSLMKRDANATFDLDFQVQNQVLFDGPALNLNVPLTLECVDCRTWGSVTAVTFLPDDIGDFLEDLTDFDLFNNANLSLVFNGVGALIDLSVVATEGVEFTLPLFATQTPLGVAGPNFQLGVVFFVDLVMGITGEVEASSGFQLLIPDGSAFTMPLDPTLPNTAAFDGTTASLLPLTVEAPVNLTVALRLRVEAGLEFVGSPLLSATALAGAFLNIPEVVLGGQFSFGDEDESESCQLPAFAEVNVNAGVFVEVGADIGNVGVVDLNPSFETTFFRAAVETCFLEGTADATAQPTASSSSKPYMLMPNATVTATASPSATVTTMTPPPDAVPDPHMPTTIVTRVTTTACPQVELPASGLVSLTRLSTPITSSLVVDPEATTLPPPAITGGARR</sequence>
<gene>
    <name evidence="3" type="ORF">DL764_000299</name>
</gene>
<feature type="compositionally biased region" description="Low complexity" evidence="1">
    <location>
        <begin position="356"/>
        <end position="366"/>
    </location>
</feature>
<dbReference type="STRING" id="155417.A0A4Q4TVT7"/>
<dbReference type="OrthoDB" id="4733706at2759"/>
<feature type="region of interest" description="Disordered" evidence="1">
    <location>
        <begin position="356"/>
        <end position="376"/>
    </location>
</feature>
<feature type="compositionally biased region" description="Pro residues" evidence="1">
    <location>
        <begin position="367"/>
        <end position="376"/>
    </location>
</feature>
<proteinExistence type="predicted"/>
<keyword evidence="2" id="KW-0732">Signal</keyword>
<name>A0A4Q4TVT7_9PEZI</name>
<dbReference type="EMBL" id="QJNU01000009">
    <property type="protein sequence ID" value="RYP11002.1"/>
    <property type="molecule type" value="Genomic_DNA"/>
</dbReference>
<protein>
    <submittedName>
        <fullName evidence="3">Uncharacterized protein</fullName>
    </submittedName>
</protein>